<evidence type="ECO:0000313" key="3">
    <source>
        <dbReference type="Proteomes" id="UP001234989"/>
    </source>
</evidence>
<sequence length="424" mass="47864">MAPRRAYVRKNLNENVEQEAPHAPQEALQVQADPLVNKVTNLEFRDAFQVLAQAMMTQDNREFVVPVNQNLGTMATRVRDFTSMNPPKFQSSKVEKNPQQFIDEVLMIMGVRLVEKEELAAYQLKNGKSSRFSGQGSSNAPPPKFNKNRVPNPKPIEGNNGGSSLTVCARYERKYEGKCLAGMDSCFGCGKSVHKIRDYPSLTAKGREEGSPDVVTGMLKVFYLDVYGLLDPCATLSFVMPYVAMRFDILLDVLIDPFSFSTPIGESIVSKRVYGDFPASLPHRVTHVDLVEFDMLDFDLENISKGCIYHLVWVRDMDSETPTLKLVPVVNKFPKVFPDDLPSAPPEREIDRSEDEHADHLRIVLQSLKDQQLSAKFSKCEFWLRYVAFLGHIISVKGIEVDPRKTDVVKSWPRSLSPLDIQSF</sequence>
<dbReference type="SUPFAM" id="SSF56672">
    <property type="entry name" value="DNA/RNA polymerases"/>
    <property type="match status" value="1"/>
</dbReference>
<dbReference type="PANTHER" id="PTHR37984">
    <property type="entry name" value="PROTEIN CBG26694"/>
    <property type="match status" value="1"/>
</dbReference>
<proteinExistence type="predicted"/>
<gene>
    <name evidence="2" type="ORF">MTR67_052621</name>
</gene>
<evidence type="ECO:0000256" key="1">
    <source>
        <dbReference type="SAM" id="MobiDB-lite"/>
    </source>
</evidence>
<dbReference type="InterPro" id="IPR050951">
    <property type="entry name" value="Retrovirus_Pol_polyprotein"/>
</dbReference>
<dbReference type="Pfam" id="PF08284">
    <property type="entry name" value="RVP_2"/>
    <property type="match status" value="1"/>
</dbReference>
<dbReference type="AlphaFoldDB" id="A0AAF1A181"/>
<dbReference type="InterPro" id="IPR043502">
    <property type="entry name" value="DNA/RNA_pol_sf"/>
</dbReference>
<dbReference type="Proteomes" id="UP001234989">
    <property type="component" value="Chromosome 12"/>
</dbReference>
<keyword evidence="3" id="KW-1185">Reference proteome</keyword>
<dbReference type="EMBL" id="CP133623">
    <property type="protein sequence ID" value="WMV59236.1"/>
    <property type="molecule type" value="Genomic_DNA"/>
</dbReference>
<protein>
    <recommendedName>
        <fullName evidence="4">Gag-pol polyprotein</fullName>
    </recommendedName>
</protein>
<feature type="compositionally biased region" description="Polar residues" evidence="1">
    <location>
        <begin position="129"/>
        <end position="139"/>
    </location>
</feature>
<name>A0AAF1A181_SOLVR</name>
<evidence type="ECO:0008006" key="4">
    <source>
        <dbReference type="Google" id="ProtNLM"/>
    </source>
</evidence>
<evidence type="ECO:0000313" key="2">
    <source>
        <dbReference type="EMBL" id="WMV59236.1"/>
    </source>
</evidence>
<organism evidence="2 3">
    <name type="scientific">Solanum verrucosum</name>
    <dbReference type="NCBI Taxonomy" id="315347"/>
    <lineage>
        <taxon>Eukaryota</taxon>
        <taxon>Viridiplantae</taxon>
        <taxon>Streptophyta</taxon>
        <taxon>Embryophyta</taxon>
        <taxon>Tracheophyta</taxon>
        <taxon>Spermatophyta</taxon>
        <taxon>Magnoliopsida</taxon>
        <taxon>eudicotyledons</taxon>
        <taxon>Gunneridae</taxon>
        <taxon>Pentapetalae</taxon>
        <taxon>asterids</taxon>
        <taxon>lamiids</taxon>
        <taxon>Solanales</taxon>
        <taxon>Solanaceae</taxon>
        <taxon>Solanoideae</taxon>
        <taxon>Solaneae</taxon>
        <taxon>Solanum</taxon>
    </lineage>
</organism>
<dbReference type="InterPro" id="IPR043128">
    <property type="entry name" value="Rev_trsase/Diguanyl_cyclase"/>
</dbReference>
<dbReference type="PANTHER" id="PTHR37984:SF5">
    <property type="entry name" value="PROTEIN NYNRIN-LIKE"/>
    <property type="match status" value="1"/>
</dbReference>
<feature type="region of interest" description="Disordered" evidence="1">
    <location>
        <begin position="129"/>
        <end position="159"/>
    </location>
</feature>
<reference evidence="2" key="1">
    <citation type="submission" date="2023-08" db="EMBL/GenBank/DDBJ databases">
        <title>A de novo genome assembly of Solanum verrucosum Schlechtendal, a Mexican diploid species geographically isolated from the other diploid A-genome species in potato relatives.</title>
        <authorList>
            <person name="Hosaka K."/>
        </authorList>
    </citation>
    <scope>NUCLEOTIDE SEQUENCE</scope>
    <source>
        <tissue evidence="2">Young leaves</tissue>
    </source>
</reference>
<accession>A0AAF1A181</accession>
<dbReference type="Gene3D" id="3.30.70.270">
    <property type="match status" value="1"/>
</dbReference>